<dbReference type="Proteomes" id="UP000324222">
    <property type="component" value="Unassembled WGS sequence"/>
</dbReference>
<comment type="caution">
    <text evidence="2">The sequence shown here is derived from an EMBL/GenBank/DDBJ whole genome shotgun (WGS) entry which is preliminary data.</text>
</comment>
<proteinExistence type="predicted"/>
<dbReference type="AlphaFoldDB" id="A0A5B7CZY6"/>
<accession>A0A5B7CZY6</accession>
<evidence type="ECO:0000313" key="3">
    <source>
        <dbReference type="Proteomes" id="UP000324222"/>
    </source>
</evidence>
<evidence type="ECO:0000256" key="1">
    <source>
        <dbReference type="SAM" id="MobiDB-lite"/>
    </source>
</evidence>
<gene>
    <name evidence="2" type="ORF">E2C01_006594</name>
</gene>
<reference evidence="2 3" key="1">
    <citation type="submission" date="2019-05" db="EMBL/GenBank/DDBJ databases">
        <title>Another draft genome of Portunus trituberculatus and its Hox gene families provides insights of decapod evolution.</title>
        <authorList>
            <person name="Jeong J.-H."/>
            <person name="Song I."/>
            <person name="Kim S."/>
            <person name="Choi T."/>
            <person name="Kim D."/>
            <person name="Ryu S."/>
            <person name="Kim W."/>
        </authorList>
    </citation>
    <scope>NUCLEOTIDE SEQUENCE [LARGE SCALE GENOMIC DNA]</scope>
    <source>
        <tissue evidence="2">Muscle</tissue>
    </source>
</reference>
<dbReference type="EMBL" id="VSRR010000311">
    <property type="protein sequence ID" value="MPC13846.1"/>
    <property type="molecule type" value="Genomic_DNA"/>
</dbReference>
<protein>
    <submittedName>
        <fullName evidence="2">Uncharacterized protein</fullName>
    </submittedName>
</protein>
<name>A0A5B7CZY6_PORTR</name>
<feature type="region of interest" description="Disordered" evidence="1">
    <location>
        <begin position="60"/>
        <end position="84"/>
    </location>
</feature>
<evidence type="ECO:0000313" key="2">
    <source>
        <dbReference type="EMBL" id="MPC13846.1"/>
    </source>
</evidence>
<sequence length="149" mass="16559">MFRDKAVRKLLHVFMSYINARYSRNTVIASPSTSCSGGEEKKHVLKQEMKVNWSVSAPKCVDEKGRPGGGGLPSDTTAKPLDSSRVRFRDPVPHQTSWVQDLSTFGCVSAGLPPRRDEMYVTYCLETIVQSSLVHFAERAVGFISHGKK</sequence>
<organism evidence="2 3">
    <name type="scientific">Portunus trituberculatus</name>
    <name type="common">Swimming crab</name>
    <name type="synonym">Neptunus trituberculatus</name>
    <dbReference type="NCBI Taxonomy" id="210409"/>
    <lineage>
        <taxon>Eukaryota</taxon>
        <taxon>Metazoa</taxon>
        <taxon>Ecdysozoa</taxon>
        <taxon>Arthropoda</taxon>
        <taxon>Crustacea</taxon>
        <taxon>Multicrustacea</taxon>
        <taxon>Malacostraca</taxon>
        <taxon>Eumalacostraca</taxon>
        <taxon>Eucarida</taxon>
        <taxon>Decapoda</taxon>
        <taxon>Pleocyemata</taxon>
        <taxon>Brachyura</taxon>
        <taxon>Eubrachyura</taxon>
        <taxon>Portunoidea</taxon>
        <taxon>Portunidae</taxon>
        <taxon>Portuninae</taxon>
        <taxon>Portunus</taxon>
    </lineage>
</organism>
<keyword evidence="3" id="KW-1185">Reference proteome</keyword>